<dbReference type="AlphaFoldDB" id="A0A5B0PP27"/>
<keyword evidence="3" id="KW-1185">Reference proteome</keyword>
<evidence type="ECO:0000313" key="1">
    <source>
        <dbReference type="EMBL" id="KAA1065986.1"/>
    </source>
</evidence>
<evidence type="ECO:0000313" key="2">
    <source>
        <dbReference type="EMBL" id="KAA1103415.1"/>
    </source>
</evidence>
<gene>
    <name evidence="2" type="ORF">PGT21_017263</name>
    <name evidence="1" type="ORF">PGT21_017442</name>
</gene>
<organism evidence="2 3">
    <name type="scientific">Puccinia graminis f. sp. tritici</name>
    <dbReference type="NCBI Taxonomy" id="56615"/>
    <lineage>
        <taxon>Eukaryota</taxon>
        <taxon>Fungi</taxon>
        <taxon>Dikarya</taxon>
        <taxon>Basidiomycota</taxon>
        <taxon>Pucciniomycotina</taxon>
        <taxon>Pucciniomycetes</taxon>
        <taxon>Pucciniales</taxon>
        <taxon>Pucciniaceae</taxon>
        <taxon>Puccinia</taxon>
    </lineage>
</organism>
<dbReference type="Proteomes" id="UP000324748">
    <property type="component" value="Unassembled WGS sequence"/>
</dbReference>
<comment type="caution">
    <text evidence="2">The sequence shown here is derived from an EMBL/GenBank/DDBJ whole genome shotgun (WGS) entry which is preliminary data.</text>
</comment>
<sequence length="53" mass="5884">MCVEAGQKMRSYELASVEDEMTTTLECPGRKCHTLQITTTAVLVDHTLVDHSC</sequence>
<proteinExistence type="predicted"/>
<evidence type="ECO:0000313" key="3">
    <source>
        <dbReference type="Proteomes" id="UP000324748"/>
    </source>
</evidence>
<name>A0A5B0PP27_PUCGR</name>
<dbReference type="EMBL" id="VSWC01000196">
    <property type="protein sequence ID" value="KAA1065986.1"/>
    <property type="molecule type" value="Genomic_DNA"/>
</dbReference>
<accession>A0A5B0PP27</accession>
<dbReference type="EMBL" id="VSWC01000042">
    <property type="protein sequence ID" value="KAA1103415.1"/>
    <property type="molecule type" value="Genomic_DNA"/>
</dbReference>
<reference evidence="2 3" key="1">
    <citation type="submission" date="2019-05" db="EMBL/GenBank/DDBJ databases">
        <title>Emergence of the Ug99 lineage of the wheat stem rust pathogen through somatic hybridization.</title>
        <authorList>
            <person name="Li F."/>
            <person name="Upadhyaya N.M."/>
            <person name="Sperschneider J."/>
            <person name="Matny O."/>
            <person name="Nguyen-Phuc H."/>
            <person name="Mago R."/>
            <person name="Raley C."/>
            <person name="Miller M.E."/>
            <person name="Silverstein K.A.T."/>
            <person name="Henningsen E."/>
            <person name="Hirsch C.D."/>
            <person name="Visser B."/>
            <person name="Pretorius Z.A."/>
            <person name="Steffenson B.J."/>
            <person name="Schwessinger B."/>
            <person name="Dodds P.N."/>
            <person name="Figueroa M."/>
        </authorList>
    </citation>
    <scope>NUCLEOTIDE SEQUENCE [LARGE SCALE GENOMIC DNA]</scope>
    <source>
        <strain evidence="2">21-0</strain>
    </source>
</reference>
<protein>
    <submittedName>
        <fullName evidence="2">Uncharacterized protein</fullName>
    </submittedName>
</protein>